<dbReference type="InterPro" id="IPR032710">
    <property type="entry name" value="NTF2-like_dom_sf"/>
</dbReference>
<evidence type="ECO:0000256" key="2">
    <source>
        <dbReference type="ARBA" id="ARBA00023002"/>
    </source>
</evidence>
<dbReference type="GO" id="GO:0051213">
    <property type="term" value="F:dioxygenase activity"/>
    <property type="evidence" value="ECO:0007669"/>
    <property type="project" value="UniProtKB-KW"/>
</dbReference>
<dbReference type="Pfam" id="PF00866">
    <property type="entry name" value="Ring_hydroxyl_B"/>
    <property type="match status" value="1"/>
</dbReference>
<comment type="caution">
    <text evidence="3">The sequence shown here is derived from an EMBL/GenBank/DDBJ whole genome shotgun (WGS) entry which is preliminary data.</text>
</comment>
<name>A0A437H2G9_9SPHN</name>
<evidence type="ECO:0000256" key="1">
    <source>
        <dbReference type="ARBA" id="ARBA00009570"/>
    </source>
</evidence>
<accession>A0A437H2G9</accession>
<keyword evidence="2" id="KW-0560">Oxidoreductase</keyword>
<sequence length="165" mass="19357">MTVAQEDATIELCRSKLREFYEDFAHCLDTDRLEDFPDFFTEQARYRIIPRENYDAGLEHAPIYCAGRAMIHDRVVAIREAALYQPRSLRHFISGPRVLETLDDGSYRTMANFLIVESLLEVEPQILMVGQYFDEIERSGPMLRIRDRTCVYDNYRIRTTLVIPV</sequence>
<keyword evidence="4" id="KW-1185">Reference proteome</keyword>
<evidence type="ECO:0000313" key="3">
    <source>
        <dbReference type="EMBL" id="RVQ69663.1"/>
    </source>
</evidence>
<dbReference type="AlphaFoldDB" id="A0A437H2G9"/>
<comment type="similarity">
    <text evidence="1">Belongs to the bacterial ring-hydroxylating dioxygenase beta subunit family.</text>
</comment>
<dbReference type="EMBL" id="RXOL01000001">
    <property type="protein sequence ID" value="RVQ69663.1"/>
    <property type="molecule type" value="Genomic_DNA"/>
</dbReference>
<dbReference type="Proteomes" id="UP000283003">
    <property type="component" value="Unassembled WGS sequence"/>
</dbReference>
<reference evidence="3 4" key="1">
    <citation type="submission" date="2018-12" db="EMBL/GenBank/DDBJ databases">
        <title>Croceicoccus ponticola sp. nov., a lipolytic bacterium isolated from seawater.</title>
        <authorList>
            <person name="Yoon J.-H."/>
        </authorList>
    </citation>
    <scope>NUCLEOTIDE SEQUENCE [LARGE SCALE GENOMIC DNA]</scope>
    <source>
        <strain evidence="3 4">GM-16</strain>
    </source>
</reference>
<dbReference type="OrthoDB" id="5517499at2"/>
<keyword evidence="3" id="KW-0223">Dioxygenase</keyword>
<evidence type="ECO:0000313" key="4">
    <source>
        <dbReference type="Proteomes" id="UP000283003"/>
    </source>
</evidence>
<dbReference type="Gene3D" id="3.10.450.50">
    <property type="match status" value="1"/>
</dbReference>
<gene>
    <name evidence="3" type="ORF">EKN06_05755</name>
</gene>
<dbReference type="RefSeq" id="WP_127611850.1">
    <property type="nucleotide sequence ID" value="NZ_RXOL01000001.1"/>
</dbReference>
<dbReference type="SUPFAM" id="SSF54427">
    <property type="entry name" value="NTF2-like"/>
    <property type="match status" value="1"/>
</dbReference>
<protein>
    <submittedName>
        <fullName evidence="3">Ring-hydroxylating dioxygenase subunit beta</fullName>
    </submittedName>
</protein>
<proteinExistence type="inferred from homology"/>
<dbReference type="InterPro" id="IPR000391">
    <property type="entry name" value="Rng_hydr_dOase-bsu"/>
</dbReference>
<organism evidence="3 4">
    <name type="scientific">Croceicoccus ponticola</name>
    <dbReference type="NCBI Taxonomy" id="2217664"/>
    <lineage>
        <taxon>Bacteria</taxon>
        <taxon>Pseudomonadati</taxon>
        <taxon>Pseudomonadota</taxon>
        <taxon>Alphaproteobacteria</taxon>
        <taxon>Sphingomonadales</taxon>
        <taxon>Erythrobacteraceae</taxon>
        <taxon>Croceicoccus</taxon>
    </lineage>
</organism>